<keyword evidence="3" id="KW-1185">Reference proteome</keyword>
<evidence type="ECO:0000313" key="3">
    <source>
        <dbReference type="Proteomes" id="UP000193804"/>
    </source>
</evidence>
<proteinExistence type="predicted"/>
<evidence type="ECO:0008006" key="4">
    <source>
        <dbReference type="Google" id="ProtNLM"/>
    </source>
</evidence>
<dbReference type="RefSeq" id="WP_139828026.1">
    <property type="nucleotide sequence ID" value="NZ_FXAW01000005.1"/>
</dbReference>
<reference evidence="3" key="1">
    <citation type="submission" date="2017-04" db="EMBL/GenBank/DDBJ databases">
        <authorList>
            <person name="Varghese N."/>
            <person name="Submissions S."/>
        </authorList>
    </citation>
    <scope>NUCLEOTIDE SEQUENCE [LARGE SCALE GENOMIC DNA]</scope>
    <source>
        <strain evidence="3">DSM 4125</strain>
    </source>
</reference>
<keyword evidence="1" id="KW-0812">Transmembrane</keyword>
<keyword evidence="1" id="KW-1133">Transmembrane helix</keyword>
<protein>
    <recommendedName>
        <fullName evidence="4">NigD-like protein</fullName>
    </recommendedName>
</protein>
<dbReference type="STRING" id="1028.SAMN05661096_02527"/>
<organism evidence="2 3">
    <name type="scientific">Marivirga sericea</name>
    <dbReference type="NCBI Taxonomy" id="1028"/>
    <lineage>
        <taxon>Bacteria</taxon>
        <taxon>Pseudomonadati</taxon>
        <taxon>Bacteroidota</taxon>
        <taxon>Cytophagia</taxon>
        <taxon>Cytophagales</taxon>
        <taxon>Marivirgaceae</taxon>
        <taxon>Marivirga</taxon>
    </lineage>
</organism>
<dbReference type="AlphaFoldDB" id="A0A1X7KBR7"/>
<dbReference type="OrthoDB" id="980982at2"/>
<gene>
    <name evidence="2" type="ORF">SAMN05661096_02527</name>
</gene>
<name>A0A1X7KBR7_9BACT</name>
<accession>A0A1X7KBR7</accession>
<dbReference type="EMBL" id="FXAW01000005">
    <property type="protein sequence ID" value="SMG38343.1"/>
    <property type="molecule type" value="Genomic_DNA"/>
</dbReference>
<dbReference type="Proteomes" id="UP000193804">
    <property type="component" value="Unassembled WGS sequence"/>
</dbReference>
<dbReference type="PROSITE" id="PS51257">
    <property type="entry name" value="PROKAR_LIPOPROTEIN"/>
    <property type="match status" value="1"/>
</dbReference>
<evidence type="ECO:0000256" key="1">
    <source>
        <dbReference type="SAM" id="Phobius"/>
    </source>
</evidence>
<feature type="transmembrane region" description="Helical" evidence="1">
    <location>
        <begin position="12"/>
        <end position="28"/>
    </location>
</feature>
<keyword evidence="1" id="KW-0472">Membrane</keyword>
<evidence type="ECO:0000313" key="2">
    <source>
        <dbReference type="EMBL" id="SMG38343.1"/>
    </source>
</evidence>
<sequence>MYYKAKNKARYLILNSIIIISSLIMFTACPTPPEFENGPAIEYEDIQFSQITDTSASGQPLNQDVISVTLSFEDGDGDLGLRNTEIEQPYNLFNIPLSQERELIFFGSSPELPPFNFYDYYIASDSIIINNTLLVNDTILVDFNERHFNIYVDFYYQRPGSNDFVQFEWETEPGFYQSFHGRFPILNTEDYSRPLNGSLTYEMKSVGFQAIFRDYPMFLEVYILDRAGNRSNIIQTDPIRLVNPN</sequence>